<dbReference type="Gene3D" id="3.40.50.1820">
    <property type="entry name" value="alpha/beta hydrolase"/>
    <property type="match status" value="1"/>
</dbReference>
<dbReference type="SUPFAM" id="SSF53474">
    <property type="entry name" value="alpha/beta-Hydrolases"/>
    <property type="match status" value="1"/>
</dbReference>
<sequence>MTRQLSFKRAGAPSGKARSIVVLVHGYGANGDDLLGLADPLAPHLPGTAFFAPDAPEPCAGNPFGFQWFPIPRFDGSTEAQARQGLADAADDLNAFLDARLADEGLGPEALALFGFSQGAMMSLHVAPRRDRAIAGVVACSGRLLAPERLQAEMRVKPPVLLMHGDRDDVVPFSDMADAGDALVGAGFDTYGHVMKGSGHGIAPDGLGVALQFLREHLPQA</sequence>
<proteinExistence type="inferred from homology"/>
<dbReference type="Proteomes" id="UP000555411">
    <property type="component" value="Unassembled WGS sequence"/>
</dbReference>
<dbReference type="InterPro" id="IPR029058">
    <property type="entry name" value="AB_hydrolase_fold"/>
</dbReference>
<evidence type="ECO:0000259" key="3">
    <source>
        <dbReference type="Pfam" id="PF02230"/>
    </source>
</evidence>
<comment type="similarity">
    <text evidence="1">Belongs to the AB hydrolase superfamily. AB hydrolase 2 family.</text>
</comment>
<dbReference type="EMBL" id="JACLQD010000002">
    <property type="protein sequence ID" value="MBC2835570.1"/>
    <property type="molecule type" value="Genomic_DNA"/>
</dbReference>
<dbReference type="InterPro" id="IPR050565">
    <property type="entry name" value="LYPA1-2/EST-like"/>
</dbReference>
<name>A0A842I6U6_9RHOB</name>
<keyword evidence="5" id="KW-1185">Reference proteome</keyword>
<dbReference type="Pfam" id="PF02230">
    <property type="entry name" value="Abhydrolase_2"/>
    <property type="match status" value="1"/>
</dbReference>
<feature type="domain" description="Phospholipase/carboxylesterase/thioesterase" evidence="3">
    <location>
        <begin position="12"/>
        <end position="217"/>
    </location>
</feature>
<dbReference type="RefSeq" id="WP_185797159.1">
    <property type="nucleotide sequence ID" value="NZ_JACLQD010000002.1"/>
</dbReference>
<keyword evidence="2 4" id="KW-0378">Hydrolase</keyword>
<accession>A0A842I6U6</accession>
<dbReference type="PANTHER" id="PTHR10655:SF17">
    <property type="entry name" value="LYSOPHOSPHOLIPASE-LIKE PROTEIN 1"/>
    <property type="match status" value="1"/>
</dbReference>
<comment type="caution">
    <text evidence="4">The sequence shown here is derived from an EMBL/GenBank/DDBJ whole genome shotgun (WGS) entry which is preliminary data.</text>
</comment>
<dbReference type="InterPro" id="IPR003140">
    <property type="entry name" value="PLipase/COase/thioEstase"/>
</dbReference>
<evidence type="ECO:0000256" key="1">
    <source>
        <dbReference type="ARBA" id="ARBA00006499"/>
    </source>
</evidence>
<gene>
    <name evidence="4" type="ORF">H7F16_08625</name>
</gene>
<dbReference type="GO" id="GO:0016787">
    <property type="term" value="F:hydrolase activity"/>
    <property type="evidence" value="ECO:0007669"/>
    <property type="project" value="UniProtKB-KW"/>
</dbReference>
<protein>
    <submittedName>
        <fullName evidence="4">Alpha/beta fold hydrolase</fullName>
    </submittedName>
</protein>
<dbReference type="PANTHER" id="PTHR10655">
    <property type="entry name" value="LYSOPHOSPHOLIPASE-RELATED"/>
    <property type="match status" value="1"/>
</dbReference>
<evidence type="ECO:0000313" key="5">
    <source>
        <dbReference type="Proteomes" id="UP000555411"/>
    </source>
</evidence>
<organism evidence="4 5">
    <name type="scientific">Paragemmobacter straminiformis</name>
    <dbReference type="NCBI Taxonomy" id="2045119"/>
    <lineage>
        <taxon>Bacteria</taxon>
        <taxon>Pseudomonadati</taxon>
        <taxon>Pseudomonadota</taxon>
        <taxon>Alphaproteobacteria</taxon>
        <taxon>Rhodobacterales</taxon>
        <taxon>Paracoccaceae</taxon>
        <taxon>Paragemmobacter</taxon>
    </lineage>
</organism>
<dbReference type="AlphaFoldDB" id="A0A842I6U6"/>
<reference evidence="4 5" key="1">
    <citation type="journal article" date="2017" name="Int. J. Syst. Evol. Microbiol.">
        <title>Gemmobacter straminiformis sp. nov., isolated from an artificial fountain.</title>
        <authorList>
            <person name="Kang J.Y."/>
            <person name="Kim M.J."/>
            <person name="Chun J."/>
            <person name="Son K.P."/>
            <person name="Jahng K.Y."/>
        </authorList>
    </citation>
    <scope>NUCLEOTIDE SEQUENCE [LARGE SCALE GENOMIC DNA]</scope>
    <source>
        <strain evidence="4 5">CAM-8</strain>
    </source>
</reference>
<evidence type="ECO:0000256" key="2">
    <source>
        <dbReference type="ARBA" id="ARBA00022801"/>
    </source>
</evidence>
<evidence type="ECO:0000313" key="4">
    <source>
        <dbReference type="EMBL" id="MBC2835570.1"/>
    </source>
</evidence>